<evidence type="ECO:0000313" key="1">
    <source>
        <dbReference type="EMBL" id="NWO23890.1"/>
    </source>
</evidence>
<dbReference type="NCBIfam" id="TIGR01484">
    <property type="entry name" value="HAD-SF-IIB"/>
    <property type="match status" value="1"/>
</dbReference>
<dbReference type="InterPro" id="IPR006379">
    <property type="entry name" value="HAD-SF_hydro_IIB"/>
</dbReference>
<dbReference type="SUPFAM" id="SSF56784">
    <property type="entry name" value="HAD-like"/>
    <property type="match status" value="1"/>
</dbReference>
<dbReference type="EMBL" id="JABXYR010000002">
    <property type="protein sequence ID" value="NWO23890.1"/>
    <property type="molecule type" value="Genomic_DNA"/>
</dbReference>
<dbReference type="SFLD" id="SFLDG01140">
    <property type="entry name" value="C2.B:_Phosphomannomutase_and_P"/>
    <property type="match status" value="1"/>
</dbReference>
<keyword evidence="1" id="KW-0378">Hydrolase</keyword>
<dbReference type="InterPro" id="IPR023214">
    <property type="entry name" value="HAD_sf"/>
</dbReference>
<name>A0A7Y8VT95_9FIRM</name>
<dbReference type="Gene3D" id="3.30.1240.10">
    <property type="match status" value="1"/>
</dbReference>
<sequence>MGIKIIGLDLDGTTLGTNGCLPDLNKVAIERAIACGVNVVIATGRVISAVPDAIMNIRGLRYIISSNGAHVRDLQLDNDVYTSYIDPKVIGRVVDLARERALRLEAFHGGRAYIDATLYHDIDVRGSVHRRREYVLKTRNPLDDIFEFMLANSEEIENINIFFEDKDKLEATRMIVNEYDDANITSSVPNNIEIGGVGSSKSKAISELLRILSIDRSDLLCCGDAANDIPMIELAGVGVAMENAWDIVKAHADYVTDTNVNGGVGKAILKFCFGEDV</sequence>
<dbReference type="PROSITE" id="PS01229">
    <property type="entry name" value="COF_2"/>
    <property type="match status" value="1"/>
</dbReference>
<dbReference type="RefSeq" id="WP_178978754.1">
    <property type="nucleotide sequence ID" value="NZ_CAJPUB010000002.1"/>
</dbReference>
<keyword evidence="2" id="KW-1185">Reference proteome</keyword>
<gene>
    <name evidence="1" type="ORF">HW270_07395</name>
</gene>
<dbReference type="AlphaFoldDB" id="A0A7Y8VT95"/>
<dbReference type="Pfam" id="PF08282">
    <property type="entry name" value="Hydrolase_3"/>
    <property type="match status" value="1"/>
</dbReference>
<protein>
    <submittedName>
        <fullName evidence="1">Cof-type HAD-IIB family hydrolase</fullName>
    </submittedName>
</protein>
<dbReference type="Gene3D" id="3.40.50.1000">
    <property type="entry name" value="HAD superfamily/HAD-like"/>
    <property type="match status" value="1"/>
</dbReference>
<reference evidence="1 2" key="1">
    <citation type="submission" date="2020-06" db="EMBL/GenBank/DDBJ databases">
        <title>Mogibacterium timidum strain W9173 genomic sequence.</title>
        <authorList>
            <person name="Wade W.G."/>
            <person name="Johnston C.D."/>
            <person name="Chen T."/>
            <person name="Dewhirst F.E."/>
        </authorList>
    </citation>
    <scope>NUCLEOTIDE SEQUENCE [LARGE SCALE GENOMIC DNA]</scope>
    <source>
        <strain evidence="1 2">W9173</strain>
    </source>
</reference>
<dbReference type="GO" id="GO:0000287">
    <property type="term" value="F:magnesium ion binding"/>
    <property type="evidence" value="ECO:0007669"/>
    <property type="project" value="TreeGrafter"/>
</dbReference>
<dbReference type="NCBIfam" id="TIGR00099">
    <property type="entry name" value="Cof-subfamily"/>
    <property type="match status" value="1"/>
</dbReference>
<dbReference type="GO" id="GO:0005829">
    <property type="term" value="C:cytosol"/>
    <property type="evidence" value="ECO:0007669"/>
    <property type="project" value="TreeGrafter"/>
</dbReference>
<dbReference type="GO" id="GO:0016791">
    <property type="term" value="F:phosphatase activity"/>
    <property type="evidence" value="ECO:0007669"/>
    <property type="project" value="TreeGrafter"/>
</dbReference>
<dbReference type="PANTHER" id="PTHR10000:SF8">
    <property type="entry name" value="HAD SUPERFAMILY HYDROLASE-LIKE, TYPE 3"/>
    <property type="match status" value="1"/>
</dbReference>
<dbReference type="PANTHER" id="PTHR10000">
    <property type="entry name" value="PHOSPHOSERINE PHOSPHATASE"/>
    <property type="match status" value="1"/>
</dbReference>
<comment type="caution">
    <text evidence="1">The sequence shown here is derived from an EMBL/GenBank/DDBJ whole genome shotgun (WGS) entry which is preliminary data.</text>
</comment>
<evidence type="ECO:0000313" key="2">
    <source>
        <dbReference type="Proteomes" id="UP000526307"/>
    </source>
</evidence>
<dbReference type="Proteomes" id="UP000526307">
    <property type="component" value="Unassembled WGS sequence"/>
</dbReference>
<accession>A0A7Y8VT95</accession>
<organism evidence="1 2">
    <name type="scientific">Mogibacterium timidum</name>
    <dbReference type="NCBI Taxonomy" id="35519"/>
    <lineage>
        <taxon>Bacteria</taxon>
        <taxon>Bacillati</taxon>
        <taxon>Bacillota</taxon>
        <taxon>Clostridia</taxon>
        <taxon>Peptostreptococcales</taxon>
        <taxon>Anaerovoracaceae</taxon>
        <taxon>Mogibacterium</taxon>
    </lineage>
</organism>
<dbReference type="SFLD" id="SFLDS00003">
    <property type="entry name" value="Haloacid_Dehalogenase"/>
    <property type="match status" value="1"/>
</dbReference>
<dbReference type="InterPro" id="IPR036412">
    <property type="entry name" value="HAD-like_sf"/>
</dbReference>
<proteinExistence type="predicted"/>
<dbReference type="InterPro" id="IPR000150">
    <property type="entry name" value="Cof"/>
</dbReference>